<organism evidence="2 3">
    <name type="scientific">Acidithiobacillus thiooxidans</name>
    <name type="common">Thiobacillus thiooxidans</name>
    <dbReference type="NCBI Taxonomy" id="930"/>
    <lineage>
        <taxon>Bacteria</taxon>
        <taxon>Pseudomonadati</taxon>
        <taxon>Pseudomonadota</taxon>
        <taxon>Acidithiobacillia</taxon>
        <taxon>Acidithiobacillales</taxon>
        <taxon>Acidithiobacillaceae</taxon>
        <taxon>Acidithiobacillus</taxon>
    </lineage>
</organism>
<protein>
    <submittedName>
        <fullName evidence="2">Uncharacterized protein</fullName>
    </submittedName>
</protein>
<sequence length="119" mass="13349">MQIGRPTRRICADFFDDPAVELDLLEVQLGINRAYRNKGERDTALMELAVLSLKKHIAAYSGLMGDKYPSYADVTAWLESDGYLSKFTDFLLHDKNPALIAHDPSQPVESVDTEHEHSG</sequence>
<name>A0A1C2IYH8_ACITH</name>
<reference evidence="2" key="1">
    <citation type="journal article" date="2016" name="Int. J. Mol. Sci.">
        <title>Comparative genomics of the extreme acidophile Acidithiobacillus thiooxidans reveals intraspecific divergence and niche adaptation.</title>
        <authorList>
            <person name="Zhang X."/>
            <person name="Feng X."/>
            <person name="Tao J."/>
            <person name="Ma L."/>
            <person name="Xiao Y."/>
            <person name="Liang Y."/>
            <person name="Liu X."/>
            <person name="Yin H."/>
        </authorList>
    </citation>
    <scope>NUCLEOTIDE SEQUENCE [LARGE SCALE GENOMIC DNA]</scope>
    <source>
        <strain evidence="2">DXS-W</strain>
    </source>
</reference>
<evidence type="ECO:0000313" key="2">
    <source>
        <dbReference type="EMBL" id="OCX67849.1"/>
    </source>
</evidence>
<gene>
    <name evidence="2" type="ORF">A6M23_19820</name>
</gene>
<dbReference type="EMBL" id="LWRY01000296">
    <property type="protein sequence ID" value="OCX67849.1"/>
    <property type="molecule type" value="Genomic_DNA"/>
</dbReference>
<dbReference type="Proteomes" id="UP000095008">
    <property type="component" value="Unassembled WGS sequence"/>
</dbReference>
<evidence type="ECO:0000256" key="1">
    <source>
        <dbReference type="SAM" id="MobiDB-lite"/>
    </source>
</evidence>
<keyword evidence="3" id="KW-1185">Reference proteome</keyword>
<dbReference type="RefSeq" id="WP_065974678.1">
    <property type="nucleotide sequence ID" value="NZ_JAWXYA010000007.1"/>
</dbReference>
<comment type="caution">
    <text evidence="2">The sequence shown here is derived from an EMBL/GenBank/DDBJ whole genome shotgun (WGS) entry which is preliminary data.</text>
</comment>
<feature type="region of interest" description="Disordered" evidence="1">
    <location>
        <begin position="100"/>
        <end position="119"/>
    </location>
</feature>
<proteinExistence type="predicted"/>
<dbReference type="OrthoDB" id="9975630at2"/>
<evidence type="ECO:0000313" key="3">
    <source>
        <dbReference type="Proteomes" id="UP000095008"/>
    </source>
</evidence>
<accession>A0A1C2IYH8</accession>
<dbReference type="AlphaFoldDB" id="A0A1C2IYH8"/>